<feature type="region of interest" description="Disordered" evidence="1">
    <location>
        <begin position="1"/>
        <end position="58"/>
    </location>
</feature>
<feature type="compositionally biased region" description="Pro residues" evidence="1">
    <location>
        <begin position="11"/>
        <end position="22"/>
    </location>
</feature>
<keyword evidence="3" id="KW-1185">Reference proteome</keyword>
<evidence type="ECO:0000313" key="2">
    <source>
        <dbReference type="EMBL" id="KPI84825.1"/>
    </source>
</evidence>
<feature type="compositionally biased region" description="Gly residues" evidence="1">
    <location>
        <begin position="23"/>
        <end position="37"/>
    </location>
</feature>
<dbReference type="OMA" id="TICGYSG"/>
<evidence type="ECO:0008006" key="4">
    <source>
        <dbReference type="Google" id="ProtNLM"/>
    </source>
</evidence>
<evidence type="ECO:0000256" key="1">
    <source>
        <dbReference type="SAM" id="MobiDB-lite"/>
    </source>
</evidence>
<dbReference type="SUPFAM" id="SSF50978">
    <property type="entry name" value="WD40 repeat-like"/>
    <property type="match status" value="1"/>
</dbReference>
<dbReference type="Proteomes" id="UP000038009">
    <property type="component" value="Unassembled WGS sequence"/>
</dbReference>
<comment type="caution">
    <text evidence="2">The sequence shown here is derived from an EMBL/GenBank/DDBJ whole genome shotgun (WGS) entry which is preliminary data.</text>
</comment>
<dbReference type="InterPro" id="IPR036322">
    <property type="entry name" value="WD40_repeat_dom_sf"/>
</dbReference>
<organism evidence="2 3">
    <name type="scientific">Leptomonas seymouri</name>
    <dbReference type="NCBI Taxonomy" id="5684"/>
    <lineage>
        <taxon>Eukaryota</taxon>
        <taxon>Discoba</taxon>
        <taxon>Euglenozoa</taxon>
        <taxon>Kinetoplastea</taxon>
        <taxon>Metakinetoplastina</taxon>
        <taxon>Trypanosomatida</taxon>
        <taxon>Trypanosomatidae</taxon>
        <taxon>Leishmaniinae</taxon>
        <taxon>Leptomonas</taxon>
    </lineage>
</organism>
<dbReference type="VEuPathDB" id="TriTrypDB:Lsey_0228_0010"/>
<sequence>EDPVGCAATPGPQPTRPPPRGAPGPGAGAGKPKGDGTGPPPAKTKRSPPGAAHGTFLHNSPHRHLVCCSEFSTKSTRPSPLDISPFNIHPSLPSFFQKNMQTKLSDFTARNQHPESLPFVGANDSGATSHKRSRSTDYAETYPLRSTVSRSVRVNLQLLDSRIYSRHYVRILHAARAHLRSSFSENITPTVRQVTSSVHLNRTNEDGEPLLSSVDTFNNCITDVVWDPKNEFFIAARRSCFQLFGATALLYNNAQSPEDTVTPLLNLKTETVRARLGAENRISFGFSTTHFLGNALHTICGYSGVAKVDVFDLEYLDEETGEPLRSFSLNSIFPHEEHNSNSSFPSTTAIVTLSDTLALAALSNGCSVFLDTRISKPVICTRIVNQSEIISASSVNTSRSQKRRCNTAIDVINRGCNAQLIVGAKNGLVDLWDLRKCDLPVAATAVCGAVEAIKSVISVSPARCGAPLVWLNTECGDIMCFNIGAASIEEISSVRTKDARRSQSSASLAPPKISVMEQDNLLIYPCISLNTVLFYNIGDSDSDRIRTDCKSTKSDETRREGVNIASCTANGEFKSAREALYEQGSLLGSSASSLVERNIKQHSPTLLQSLPFHEWSHQISCVSAATRHEAVVVGGDDGDIHLLLGSSI</sequence>
<gene>
    <name evidence="2" type="ORF">ABL78_6109</name>
</gene>
<protein>
    <recommendedName>
        <fullName evidence="4">Guanine nucleotide-binding protein subunit beta-like protein</fullName>
    </recommendedName>
</protein>
<accession>A0A0N1PC59</accession>
<reference evidence="2 3" key="1">
    <citation type="journal article" date="2015" name="PLoS Pathog.">
        <title>Leptomonas seymouri: Adaptations to the Dixenous Life Cycle Analyzed by Genome Sequencing, Transcriptome Profiling and Co-infection with Leishmania donovani.</title>
        <authorList>
            <person name="Kraeva N."/>
            <person name="Butenko A."/>
            <person name="Hlavacova J."/>
            <person name="Kostygov A."/>
            <person name="Myskova J."/>
            <person name="Grybchuk D."/>
            <person name="Lestinova T."/>
            <person name="Votypka J."/>
            <person name="Volf P."/>
            <person name="Opperdoes F."/>
            <person name="Flegontov P."/>
            <person name="Lukes J."/>
            <person name="Yurchenko V."/>
        </authorList>
    </citation>
    <scope>NUCLEOTIDE SEQUENCE [LARGE SCALE GENOMIC DNA]</scope>
    <source>
        <strain evidence="2 3">ATCC 30220</strain>
    </source>
</reference>
<feature type="non-terminal residue" evidence="2">
    <location>
        <position position="1"/>
    </location>
</feature>
<dbReference type="EMBL" id="LJSK01000228">
    <property type="protein sequence ID" value="KPI84825.1"/>
    <property type="molecule type" value="Genomic_DNA"/>
</dbReference>
<evidence type="ECO:0000313" key="3">
    <source>
        <dbReference type="Proteomes" id="UP000038009"/>
    </source>
</evidence>
<proteinExistence type="predicted"/>
<feature type="region of interest" description="Disordered" evidence="1">
    <location>
        <begin position="113"/>
        <end position="138"/>
    </location>
</feature>
<dbReference type="AlphaFoldDB" id="A0A0N1PC59"/>
<name>A0A0N1PC59_LEPSE</name>
<dbReference type="OrthoDB" id="272640at2759"/>